<protein>
    <submittedName>
        <fullName evidence="1">Uncharacterized protein</fullName>
    </submittedName>
</protein>
<gene>
    <name evidence="1" type="ORF">Tci_874786</name>
</gene>
<organism evidence="1">
    <name type="scientific">Tanacetum cinerariifolium</name>
    <name type="common">Dalmatian daisy</name>
    <name type="synonym">Chrysanthemum cinerariifolium</name>
    <dbReference type="NCBI Taxonomy" id="118510"/>
    <lineage>
        <taxon>Eukaryota</taxon>
        <taxon>Viridiplantae</taxon>
        <taxon>Streptophyta</taxon>
        <taxon>Embryophyta</taxon>
        <taxon>Tracheophyta</taxon>
        <taxon>Spermatophyta</taxon>
        <taxon>Magnoliopsida</taxon>
        <taxon>eudicotyledons</taxon>
        <taxon>Gunneridae</taxon>
        <taxon>Pentapetalae</taxon>
        <taxon>asterids</taxon>
        <taxon>campanulids</taxon>
        <taxon>Asterales</taxon>
        <taxon>Asteraceae</taxon>
        <taxon>Asteroideae</taxon>
        <taxon>Anthemideae</taxon>
        <taxon>Anthemidinae</taxon>
        <taxon>Tanacetum</taxon>
    </lineage>
</organism>
<comment type="caution">
    <text evidence="1">The sequence shown here is derived from an EMBL/GenBank/DDBJ whole genome shotgun (WGS) entry which is preliminary data.</text>
</comment>
<accession>A0A699SY21</accession>
<dbReference type="AlphaFoldDB" id="A0A699SY21"/>
<name>A0A699SY21_TANCI</name>
<dbReference type="EMBL" id="BKCJ011200663">
    <property type="protein sequence ID" value="GFD02817.1"/>
    <property type="molecule type" value="Genomic_DNA"/>
</dbReference>
<sequence length="128" mass="13734">SYPETDTSSLVNHNAYMASSSAPQITYAQIDQQSSEYSPPEAGLVVSVFQKGDDLINAINHMMSLLTSVVASRYLATNNQLRTSSNPRQQATINNGRVTIQPIQGRQNFVSAGLSRPFTSGQGGAQGK</sequence>
<feature type="non-terminal residue" evidence="1">
    <location>
        <position position="1"/>
    </location>
</feature>
<evidence type="ECO:0000313" key="1">
    <source>
        <dbReference type="EMBL" id="GFD02817.1"/>
    </source>
</evidence>
<proteinExistence type="predicted"/>
<reference evidence="1" key="1">
    <citation type="journal article" date="2019" name="Sci. Rep.">
        <title>Draft genome of Tanacetum cinerariifolium, the natural source of mosquito coil.</title>
        <authorList>
            <person name="Yamashiro T."/>
            <person name="Shiraishi A."/>
            <person name="Satake H."/>
            <person name="Nakayama K."/>
        </authorList>
    </citation>
    <scope>NUCLEOTIDE SEQUENCE</scope>
</reference>